<comment type="caution">
    <text evidence="2">The sequence shown here is derived from an EMBL/GenBank/DDBJ whole genome shotgun (WGS) entry which is preliminary data.</text>
</comment>
<gene>
    <name evidence="2" type="ORF">NDU88_003254</name>
</gene>
<reference evidence="2" key="1">
    <citation type="journal article" date="2022" name="bioRxiv">
        <title>Sequencing and chromosome-scale assembly of the giantPleurodeles waltlgenome.</title>
        <authorList>
            <person name="Brown T."/>
            <person name="Elewa A."/>
            <person name="Iarovenko S."/>
            <person name="Subramanian E."/>
            <person name="Araus A.J."/>
            <person name="Petzold A."/>
            <person name="Susuki M."/>
            <person name="Suzuki K.-i.T."/>
            <person name="Hayashi T."/>
            <person name="Toyoda A."/>
            <person name="Oliveira C."/>
            <person name="Osipova E."/>
            <person name="Leigh N.D."/>
            <person name="Simon A."/>
            <person name="Yun M.H."/>
        </authorList>
    </citation>
    <scope>NUCLEOTIDE SEQUENCE</scope>
    <source>
        <strain evidence="2">20211129_DDA</strain>
        <tissue evidence="2">Liver</tissue>
    </source>
</reference>
<protein>
    <submittedName>
        <fullName evidence="2">Uncharacterized protein</fullName>
    </submittedName>
</protein>
<dbReference type="EMBL" id="JANPWB010000002">
    <property type="protein sequence ID" value="KAJ1207864.1"/>
    <property type="molecule type" value="Genomic_DNA"/>
</dbReference>
<evidence type="ECO:0000313" key="2">
    <source>
        <dbReference type="EMBL" id="KAJ1207864.1"/>
    </source>
</evidence>
<accession>A0AAV7W6V2</accession>
<proteinExistence type="predicted"/>
<evidence type="ECO:0000313" key="3">
    <source>
        <dbReference type="Proteomes" id="UP001066276"/>
    </source>
</evidence>
<keyword evidence="3" id="KW-1185">Reference proteome</keyword>
<feature type="compositionally biased region" description="Gly residues" evidence="1">
    <location>
        <begin position="1"/>
        <end position="10"/>
    </location>
</feature>
<name>A0AAV7W6V2_PLEWA</name>
<organism evidence="2 3">
    <name type="scientific">Pleurodeles waltl</name>
    <name type="common">Iberian ribbed newt</name>
    <dbReference type="NCBI Taxonomy" id="8319"/>
    <lineage>
        <taxon>Eukaryota</taxon>
        <taxon>Metazoa</taxon>
        <taxon>Chordata</taxon>
        <taxon>Craniata</taxon>
        <taxon>Vertebrata</taxon>
        <taxon>Euteleostomi</taxon>
        <taxon>Amphibia</taxon>
        <taxon>Batrachia</taxon>
        <taxon>Caudata</taxon>
        <taxon>Salamandroidea</taxon>
        <taxon>Salamandridae</taxon>
        <taxon>Pleurodelinae</taxon>
        <taxon>Pleurodeles</taxon>
    </lineage>
</organism>
<dbReference type="Proteomes" id="UP001066276">
    <property type="component" value="Chromosome 1_2"/>
</dbReference>
<evidence type="ECO:0000256" key="1">
    <source>
        <dbReference type="SAM" id="MobiDB-lite"/>
    </source>
</evidence>
<feature type="region of interest" description="Disordered" evidence="1">
    <location>
        <begin position="1"/>
        <end position="22"/>
    </location>
</feature>
<dbReference type="AlphaFoldDB" id="A0AAV7W6V2"/>
<sequence length="129" mass="13960">MPGTRGGIGGSVPKSERPVRPRARIRECRTAGWAPGVRWRPGRELCPRGEVRPALEAWWRPGAGALVTAGAFLLGPSGGNPKEERERIRGLGGRLELVLRSWRGAVDQCRSPTVRAAREGLTQSGGERC</sequence>